<dbReference type="STRING" id="1817824.A2751_05455"/>
<dbReference type="Gene3D" id="3.30.700.10">
    <property type="entry name" value="Glycoprotein, Type 4 Pilin"/>
    <property type="match status" value="1"/>
</dbReference>
<evidence type="ECO:0000256" key="6">
    <source>
        <dbReference type="SAM" id="Phobius"/>
    </source>
</evidence>
<dbReference type="PANTHER" id="PTHR30093">
    <property type="entry name" value="GENERAL SECRETION PATHWAY PROTEIN G"/>
    <property type="match status" value="1"/>
</dbReference>
<keyword evidence="3 6" id="KW-0812">Transmembrane</keyword>
<evidence type="ECO:0000256" key="1">
    <source>
        <dbReference type="ARBA" id="ARBA00004167"/>
    </source>
</evidence>
<dbReference type="PANTHER" id="PTHR30093:SF44">
    <property type="entry name" value="TYPE II SECRETION SYSTEM CORE PROTEIN G"/>
    <property type="match status" value="1"/>
</dbReference>
<dbReference type="InterPro" id="IPR012902">
    <property type="entry name" value="N_methyl_site"/>
</dbReference>
<evidence type="ECO:0000256" key="2">
    <source>
        <dbReference type="ARBA" id="ARBA00022481"/>
    </source>
</evidence>
<evidence type="ECO:0000256" key="5">
    <source>
        <dbReference type="ARBA" id="ARBA00023136"/>
    </source>
</evidence>
<sequence length="197" mass="21422">MKNRSEKAFTLIELLVVISVIGFLASIILVSLNSARAKARDTRRIADVKQLVNAMQLYYETNGVYPPVNGPSAGVGGWNVSYNPGFLQELVDVQILSSNPKDPINLLEVGFSFFGPKAGSYFYTYYNYPASSAPNYGCSFNSDFAVITIRQLEGGRQPGMSGAKCGTFPPGGCPEGGIANICRDWSTEFDYSVMLVK</sequence>
<keyword evidence="4 6" id="KW-1133">Transmembrane helix</keyword>
<gene>
    <name evidence="7" type="ORF">A2751_05455</name>
</gene>
<organism evidence="7 8">
    <name type="scientific">Candidatus Doudnabacteria bacterium RIFCSPHIGHO2_01_FULL_46_14</name>
    <dbReference type="NCBI Taxonomy" id="1817824"/>
    <lineage>
        <taxon>Bacteria</taxon>
        <taxon>Candidatus Doudnaibacteriota</taxon>
    </lineage>
</organism>
<dbReference type="Pfam" id="PF07963">
    <property type="entry name" value="N_methyl"/>
    <property type="match status" value="1"/>
</dbReference>
<accession>A0A1F5NNW0</accession>
<evidence type="ECO:0000313" key="8">
    <source>
        <dbReference type="Proteomes" id="UP000176864"/>
    </source>
</evidence>
<keyword evidence="5 6" id="KW-0472">Membrane</keyword>
<dbReference type="SUPFAM" id="SSF54523">
    <property type="entry name" value="Pili subunits"/>
    <property type="match status" value="1"/>
</dbReference>
<dbReference type="EMBL" id="MFEK01000004">
    <property type="protein sequence ID" value="OGE79369.1"/>
    <property type="molecule type" value="Genomic_DNA"/>
</dbReference>
<reference evidence="7 8" key="1">
    <citation type="journal article" date="2016" name="Nat. Commun.">
        <title>Thousands of microbial genomes shed light on interconnected biogeochemical processes in an aquifer system.</title>
        <authorList>
            <person name="Anantharaman K."/>
            <person name="Brown C.T."/>
            <person name="Hug L.A."/>
            <person name="Sharon I."/>
            <person name="Castelle C.J."/>
            <person name="Probst A.J."/>
            <person name="Thomas B.C."/>
            <person name="Singh A."/>
            <person name="Wilkins M.J."/>
            <person name="Karaoz U."/>
            <person name="Brodie E.L."/>
            <person name="Williams K.H."/>
            <person name="Hubbard S.S."/>
            <person name="Banfield J.F."/>
        </authorList>
    </citation>
    <scope>NUCLEOTIDE SEQUENCE [LARGE SCALE GENOMIC DNA]</scope>
</reference>
<dbReference type="Proteomes" id="UP000176864">
    <property type="component" value="Unassembled WGS sequence"/>
</dbReference>
<comment type="subcellular location">
    <subcellularLocation>
        <location evidence="1">Membrane</location>
        <topology evidence="1">Single-pass membrane protein</topology>
    </subcellularLocation>
</comment>
<comment type="caution">
    <text evidence="7">The sequence shown here is derived from an EMBL/GenBank/DDBJ whole genome shotgun (WGS) entry which is preliminary data.</text>
</comment>
<dbReference type="GO" id="GO:0015628">
    <property type="term" value="P:protein secretion by the type II secretion system"/>
    <property type="evidence" value="ECO:0007669"/>
    <property type="project" value="InterPro"/>
</dbReference>
<dbReference type="NCBIfam" id="TIGR02532">
    <property type="entry name" value="IV_pilin_GFxxxE"/>
    <property type="match status" value="1"/>
</dbReference>
<dbReference type="GO" id="GO:0015627">
    <property type="term" value="C:type II protein secretion system complex"/>
    <property type="evidence" value="ECO:0007669"/>
    <property type="project" value="InterPro"/>
</dbReference>
<keyword evidence="2" id="KW-0488">Methylation</keyword>
<name>A0A1F5NNW0_9BACT</name>
<proteinExistence type="predicted"/>
<evidence type="ECO:0000256" key="3">
    <source>
        <dbReference type="ARBA" id="ARBA00022692"/>
    </source>
</evidence>
<dbReference type="InterPro" id="IPR045584">
    <property type="entry name" value="Pilin-like"/>
</dbReference>
<evidence type="ECO:0008006" key="9">
    <source>
        <dbReference type="Google" id="ProtNLM"/>
    </source>
</evidence>
<protein>
    <recommendedName>
        <fullName evidence="9">Type II secretion system protein GspG C-terminal domain-containing protein</fullName>
    </recommendedName>
</protein>
<dbReference type="InterPro" id="IPR000983">
    <property type="entry name" value="Bac_GSPG_pilin"/>
</dbReference>
<dbReference type="AlphaFoldDB" id="A0A1F5NNW0"/>
<evidence type="ECO:0000256" key="4">
    <source>
        <dbReference type="ARBA" id="ARBA00022989"/>
    </source>
</evidence>
<dbReference type="PRINTS" id="PR00813">
    <property type="entry name" value="BCTERIALGSPG"/>
</dbReference>
<dbReference type="GO" id="GO:0016020">
    <property type="term" value="C:membrane"/>
    <property type="evidence" value="ECO:0007669"/>
    <property type="project" value="UniProtKB-SubCell"/>
</dbReference>
<feature type="transmembrane region" description="Helical" evidence="6">
    <location>
        <begin position="12"/>
        <end position="32"/>
    </location>
</feature>
<evidence type="ECO:0000313" key="7">
    <source>
        <dbReference type="EMBL" id="OGE79369.1"/>
    </source>
</evidence>